<dbReference type="InterPro" id="IPR020084">
    <property type="entry name" value="NUDIX_hydrolase_CS"/>
</dbReference>
<dbReference type="EMBL" id="FOJI01000004">
    <property type="protein sequence ID" value="SEW07134.1"/>
    <property type="molecule type" value="Genomic_DNA"/>
</dbReference>
<dbReference type="PRINTS" id="PR00502">
    <property type="entry name" value="NUDIXFAMILY"/>
</dbReference>
<evidence type="ECO:0000259" key="4">
    <source>
        <dbReference type="PROSITE" id="PS51462"/>
    </source>
</evidence>
<organism evidence="5 6">
    <name type="scientific">[Clostridium] fimetarium</name>
    <dbReference type="NCBI Taxonomy" id="99656"/>
    <lineage>
        <taxon>Bacteria</taxon>
        <taxon>Bacillati</taxon>
        <taxon>Bacillota</taxon>
        <taxon>Clostridia</taxon>
        <taxon>Lachnospirales</taxon>
        <taxon>Lachnospiraceae</taxon>
    </lineage>
</organism>
<protein>
    <submittedName>
        <fullName evidence="5">8-oxo-dGTP diphosphatase</fullName>
    </submittedName>
</protein>
<dbReference type="Pfam" id="PF00293">
    <property type="entry name" value="NUDIX"/>
    <property type="match status" value="1"/>
</dbReference>
<evidence type="ECO:0000256" key="1">
    <source>
        <dbReference type="ARBA" id="ARBA00005582"/>
    </source>
</evidence>
<evidence type="ECO:0000313" key="5">
    <source>
        <dbReference type="EMBL" id="SEW07134.1"/>
    </source>
</evidence>
<dbReference type="OrthoDB" id="9786141at2"/>
<comment type="similarity">
    <text evidence="1 3">Belongs to the Nudix hydrolase family.</text>
</comment>
<sequence>MRYLEMDKANMFLGTGENNSDGYSLDEFLENYDPNRYQHPSNTVDTLVFTYVEEKGIKKVSKLLMIKRGNHPGIGWWALPGGFVDFRENLDDAAKRELQEETGVENIEIEQLGCYGDFDRDPRTRIITTAYVALVKDGSVSAQAGDDAKDAGWFSIEENLLFCGADKETYLLKLENADNDLRLQAKVEVTLNPKAILKNKKYTVVERDLLCADHGAIILEGYHYIKKLLEK</sequence>
<dbReference type="InterPro" id="IPR000086">
    <property type="entry name" value="NUDIX_hydrolase_dom"/>
</dbReference>
<evidence type="ECO:0000256" key="2">
    <source>
        <dbReference type="ARBA" id="ARBA00022801"/>
    </source>
</evidence>
<dbReference type="SUPFAM" id="SSF55811">
    <property type="entry name" value="Nudix"/>
    <property type="match status" value="1"/>
</dbReference>
<dbReference type="PANTHER" id="PTHR43736:SF1">
    <property type="entry name" value="DIHYDRONEOPTERIN TRIPHOSPHATE DIPHOSPHATASE"/>
    <property type="match status" value="1"/>
</dbReference>
<dbReference type="InterPro" id="IPR015797">
    <property type="entry name" value="NUDIX_hydrolase-like_dom_sf"/>
</dbReference>
<dbReference type="PANTHER" id="PTHR43736">
    <property type="entry name" value="ADP-RIBOSE PYROPHOSPHATASE"/>
    <property type="match status" value="1"/>
</dbReference>
<dbReference type="InterPro" id="IPR020476">
    <property type="entry name" value="Nudix_hydrolase"/>
</dbReference>
<proteinExistence type="inferred from homology"/>
<reference evidence="5 6" key="1">
    <citation type="submission" date="2016-10" db="EMBL/GenBank/DDBJ databases">
        <authorList>
            <person name="de Groot N.N."/>
        </authorList>
    </citation>
    <scope>NUCLEOTIDE SEQUENCE [LARGE SCALE GENOMIC DNA]</scope>
    <source>
        <strain evidence="5 6">DSM 9179</strain>
    </source>
</reference>
<dbReference type="GO" id="GO:0016787">
    <property type="term" value="F:hydrolase activity"/>
    <property type="evidence" value="ECO:0007669"/>
    <property type="project" value="UniProtKB-KW"/>
</dbReference>
<dbReference type="Proteomes" id="UP000199701">
    <property type="component" value="Unassembled WGS sequence"/>
</dbReference>
<name>A0A1I0NZT3_9FIRM</name>
<keyword evidence="2 3" id="KW-0378">Hydrolase</keyword>
<dbReference type="CDD" id="cd18873">
    <property type="entry name" value="NUDIX_NadM_like"/>
    <property type="match status" value="1"/>
</dbReference>
<evidence type="ECO:0000256" key="3">
    <source>
        <dbReference type="RuleBase" id="RU003476"/>
    </source>
</evidence>
<feature type="domain" description="Nudix hydrolase" evidence="4">
    <location>
        <begin position="41"/>
        <end position="176"/>
    </location>
</feature>
<dbReference type="PROSITE" id="PS00893">
    <property type="entry name" value="NUDIX_BOX"/>
    <property type="match status" value="1"/>
</dbReference>
<evidence type="ECO:0000313" key="6">
    <source>
        <dbReference type="Proteomes" id="UP000199701"/>
    </source>
</evidence>
<accession>A0A1I0NZT3</accession>
<gene>
    <name evidence="5" type="ORF">SAMN05421659_10424</name>
</gene>
<dbReference type="STRING" id="99656.SAMN05421659_10424"/>
<keyword evidence="6" id="KW-1185">Reference proteome</keyword>
<dbReference type="Gene3D" id="3.90.79.10">
    <property type="entry name" value="Nucleoside Triphosphate Pyrophosphohydrolase"/>
    <property type="match status" value="1"/>
</dbReference>
<dbReference type="RefSeq" id="WP_092451739.1">
    <property type="nucleotide sequence ID" value="NZ_FOJI01000004.1"/>
</dbReference>
<dbReference type="AlphaFoldDB" id="A0A1I0NZT3"/>
<dbReference type="PROSITE" id="PS51462">
    <property type="entry name" value="NUDIX"/>
    <property type="match status" value="1"/>
</dbReference>